<keyword evidence="2" id="KW-0548">Nucleotidyltransferase</keyword>
<dbReference type="GO" id="GO:0004523">
    <property type="term" value="F:RNA-DNA hybrid ribonuclease activity"/>
    <property type="evidence" value="ECO:0007669"/>
    <property type="project" value="InterPro"/>
</dbReference>
<dbReference type="PANTHER" id="PTHR47074:SF11">
    <property type="entry name" value="REVERSE TRANSCRIPTASE-LIKE PROTEIN"/>
    <property type="match status" value="1"/>
</dbReference>
<comment type="caution">
    <text evidence="2">The sequence shown here is derived from an EMBL/GenBank/DDBJ whole genome shotgun (WGS) entry which is preliminary data.</text>
</comment>
<dbReference type="EMBL" id="JAAIUW010000009">
    <property type="protein sequence ID" value="KAF7814503.1"/>
    <property type="molecule type" value="Genomic_DNA"/>
</dbReference>
<dbReference type="InterPro" id="IPR036691">
    <property type="entry name" value="Endo/exonu/phosph_ase_sf"/>
</dbReference>
<dbReference type="Pfam" id="PF13456">
    <property type="entry name" value="RVT_3"/>
    <property type="match status" value="1"/>
</dbReference>
<name>A0A834WAP8_9FABA</name>
<dbReference type="OrthoDB" id="1938551at2759"/>
<evidence type="ECO:0000313" key="2">
    <source>
        <dbReference type="EMBL" id="KAF7814503.1"/>
    </source>
</evidence>
<evidence type="ECO:0000313" key="3">
    <source>
        <dbReference type="Proteomes" id="UP000634136"/>
    </source>
</evidence>
<gene>
    <name evidence="2" type="ORF">G2W53_028472</name>
</gene>
<proteinExistence type="predicted"/>
<dbReference type="GO" id="GO:0003964">
    <property type="term" value="F:RNA-directed DNA polymerase activity"/>
    <property type="evidence" value="ECO:0007669"/>
    <property type="project" value="UniProtKB-KW"/>
</dbReference>
<accession>A0A834WAP8</accession>
<organism evidence="2 3">
    <name type="scientific">Senna tora</name>
    <dbReference type="NCBI Taxonomy" id="362788"/>
    <lineage>
        <taxon>Eukaryota</taxon>
        <taxon>Viridiplantae</taxon>
        <taxon>Streptophyta</taxon>
        <taxon>Embryophyta</taxon>
        <taxon>Tracheophyta</taxon>
        <taxon>Spermatophyta</taxon>
        <taxon>Magnoliopsida</taxon>
        <taxon>eudicotyledons</taxon>
        <taxon>Gunneridae</taxon>
        <taxon>Pentapetalae</taxon>
        <taxon>rosids</taxon>
        <taxon>fabids</taxon>
        <taxon>Fabales</taxon>
        <taxon>Fabaceae</taxon>
        <taxon>Caesalpinioideae</taxon>
        <taxon>Cassia clade</taxon>
        <taxon>Senna</taxon>
    </lineage>
</organism>
<feature type="domain" description="RNase H type-1" evidence="1">
    <location>
        <begin position="743"/>
        <end position="864"/>
    </location>
</feature>
<dbReference type="Proteomes" id="UP000634136">
    <property type="component" value="Unassembled WGS sequence"/>
</dbReference>
<dbReference type="InterPro" id="IPR052929">
    <property type="entry name" value="RNase_H-like_EbsB-rel"/>
</dbReference>
<dbReference type="Gene3D" id="3.60.10.10">
    <property type="entry name" value="Endonuclease/exonuclease/phosphatase"/>
    <property type="match status" value="1"/>
</dbReference>
<dbReference type="AlphaFoldDB" id="A0A834WAP8"/>
<dbReference type="InterPro" id="IPR012337">
    <property type="entry name" value="RNaseH-like_sf"/>
</dbReference>
<dbReference type="SUPFAM" id="SSF56219">
    <property type="entry name" value="DNase I-like"/>
    <property type="match status" value="1"/>
</dbReference>
<keyword evidence="3" id="KW-1185">Reference proteome</keyword>
<keyword evidence="2" id="KW-0808">Transferase</keyword>
<dbReference type="InterPro" id="IPR044730">
    <property type="entry name" value="RNase_H-like_dom_plant"/>
</dbReference>
<sequence length="898" mass="100511">MKSLKEKVLKNKPSVVFLMETRAKESSKEFFRRRRFNFSDACYVNPIGLSGGLALWWQADINLEILFKSENLIHVAVKGGLLDFHGFISFIYGPPVGQQFTWSNGHCGSGHVKERLDRALCNLICRNTFVNAQVIHLDFVGSDHCAIVLHLDFRDSRSRRSFKFEAFWLDHPGFMDLIKKSWYPLDGFSDAMPVPVLANLKRCSRELDLWSSKTFLNNKKLIDKLVREFQKCKEGLLTVEKALRADEILKELKEVWEREEKYWWQRSRIKWLDFGDKNTKFFHSSTIMRRNFNKVLRLKGDNDVWLDEEPVIAAKVKSYFDDIFASSGPRDFEDVLSFVSPSISDLDNFELCKPVSAQEIKDAAFQLGGSKAPGPDGFSSMFYHHSWAEVGVQITKMVQDFFETGGIKLARYCPTLTHCFFADDSLFFFEASHENCSSMKAILDLYCNASGQLANLDKSCLFFSPNTPLNVRRDLSDCLGIGDVENPGNYLGLPVVWGSILEGRDLLLAGVCWRVGNGADISVWCDPWIPGRPSFKPLPVPIEGVPLDWSVRDLIHNGRWRDDLLATFFAEEDRRVILKIPVSVTDRKDKLCWTGCKNGCYSVKSGYKLAIDSNVGLVVNAASPSSVVNKNFWKGLCLSGRFNEIGFSSFQLWLDSLMEGNDSLEEEGLALVAFLCWYIWKGRCLFVFQRKSLDPIATKSLAESAWAEFLSRRKDKCSPPALGLPGDDQLYWQPPAPSFVKVNTDGAFSVGDGKAGIGVVFRNVSGGVLDGCAALVDANSAFMSEALAVRKALEMAVSLGFCNLMVESDCLNLIRSLNGDTSCGLWDCSAILDDILSLKASLGNVSFGWIPRSYNLVADWLSKAVVWRMCPLGWVSSPPSSLALLLAADLAVVRTGVG</sequence>
<evidence type="ECO:0000259" key="1">
    <source>
        <dbReference type="Pfam" id="PF13456"/>
    </source>
</evidence>
<reference evidence="2" key="1">
    <citation type="submission" date="2020-09" db="EMBL/GenBank/DDBJ databases">
        <title>Genome-Enabled Discovery of Anthraquinone Biosynthesis in Senna tora.</title>
        <authorList>
            <person name="Kang S.-H."/>
            <person name="Pandey R.P."/>
            <person name="Lee C.-M."/>
            <person name="Sim J.-S."/>
            <person name="Jeong J.-T."/>
            <person name="Choi B.-S."/>
            <person name="Jung M."/>
            <person name="Ginzburg D."/>
            <person name="Zhao K."/>
            <person name="Won S.Y."/>
            <person name="Oh T.-J."/>
            <person name="Yu Y."/>
            <person name="Kim N.-H."/>
            <person name="Lee O.R."/>
            <person name="Lee T.-H."/>
            <person name="Bashyal P."/>
            <person name="Kim T.-S."/>
            <person name="Lee W.-H."/>
            <person name="Kawkins C."/>
            <person name="Kim C.-K."/>
            <person name="Kim J.S."/>
            <person name="Ahn B.O."/>
            <person name="Rhee S.Y."/>
            <person name="Sohng J.K."/>
        </authorList>
    </citation>
    <scope>NUCLEOTIDE SEQUENCE</scope>
    <source>
        <tissue evidence="2">Leaf</tissue>
    </source>
</reference>
<keyword evidence="2" id="KW-0695">RNA-directed DNA polymerase</keyword>
<dbReference type="GO" id="GO:0003676">
    <property type="term" value="F:nucleic acid binding"/>
    <property type="evidence" value="ECO:0007669"/>
    <property type="project" value="InterPro"/>
</dbReference>
<protein>
    <submittedName>
        <fullName evidence="2">Reverse transcriptase</fullName>
    </submittedName>
</protein>
<dbReference type="CDD" id="cd06222">
    <property type="entry name" value="RNase_H_like"/>
    <property type="match status" value="1"/>
</dbReference>
<dbReference type="InterPro" id="IPR036397">
    <property type="entry name" value="RNaseH_sf"/>
</dbReference>
<dbReference type="InterPro" id="IPR002156">
    <property type="entry name" value="RNaseH_domain"/>
</dbReference>
<dbReference type="PANTHER" id="PTHR47074">
    <property type="entry name" value="BNAC02G40300D PROTEIN"/>
    <property type="match status" value="1"/>
</dbReference>
<dbReference type="Gene3D" id="3.30.420.10">
    <property type="entry name" value="Ribonuclease H-like superfamily/Ribonuclease H"/>
    <property type="match status" value="1"/>
</dbReference>
<dbReference type="SUPFAM" id="SSF53098">
    <property type="entry name" value="Ribonuclease H-like"/>
    <property type="match status" value="1"/>
</dbReference>